<sequence>MTLFMGGPRSWARLVPGSNFGLVILYGVDGGRSKEEDPRAAGAEMFTYPGGSGVQKPITGREHRVNPGTGVDASGVTGRNSKGDAPHVS</sequence>
<dbReference type="Proteomes" id="UP001501115">
    <property type="component" value="Unassembled WGS sequence"/>
</dbReference>
<feature type="region of interest" description="Disordered" evidence="1">
    <location>
        <begin position="33"/>
        <end position="89"/>
    </location>
</feature>
<gene>
    <name evidence="2" type="ORF">GCM10023086_09480</name>
</gene>
<evidence type="ECO:0000313" key="2">
    <source>
        <dbReference type="EMBL" id="GAA4296036.1"/>
    </source>
</evidence>
<protein>
    <submittedName>
        <fullName evidence="2">Uncharacterized protein</fullName>
    </submittedName>
</protein>
<comment type="caution">
    <text evidence="2">The sequence shown here is derived from an EMBL/GenBank/DDBJ whole genome shotgun (WGS) entry which is preliminary data.</text>
</comment>
<evidence type="ECO:0000256" key="1">
    <source>
        <dbReference type="SAM" id="MobiDB-lite"/>
    </source>
</evidence>
<keyword evidence="3" id="KW-1185">Reference proteome</keyword>
<reference evidence="3" key="1">
    <citation type="journal article" date="2019" name="Int. J. Syst. Evol. Microbiol.">
        <title>The Global Catalogue of Microorganisms (GCM) 10K type strain sequencing project: providing services to taxonomists for standard genome sequencing and annotation.</title>
        <authorList>
            <consortium name="The Broad Institute Genomics Platform"/>
            <consortium name="The Broad Institute Genome Sequencing Center for Infectious Disease"/>
            <person name="Wu L."/>
            <person name="Ma J."/>
        </authorList>
    </citation>
    <scope>NUCLEOTIDE SEQUENCE [LARGE SCALE GENOMIC DNA]</scope>
    <source>
        <strain evidence="3">JCM 31290</strain>
    </source>
</reference>
<name>A0ABP8F6Y6_9ACTN</name>
<dbReference type="EMBL" id="BAABET010000001">
    <property type="protein sequence ID" value="GAA4296036.1"/>
    <property type="molecule type" value="Genomic_DNA"/>
</dbReference>
<accession>A0ABP8F6Y6</accession>
<evidence type="ECO:0000313" key="3">
    <source>
        <dbReference type="Proteomes" id="UP001501115"/>
    </source>
</evidence>
<organism evidence="2 3">
    <name type="scientific">Streptomyces venetus</name>
    <dbReference type="NCBI Taxonomy" id="1701086"/>
    <lineage>
        <taxon>Bacteria</taxon>
        <taxon>Bacillati</taxon>
        <taxon>Actinomycetota</taxon>
        <taxon>Actinomycetes</taxon>
        <taxon>Kitasatosporales</taxon>
        <taxon>Streptomycetaceae</taxon>
        <taxon>Streptomyces</taxon>
    </lineage>
</organism>
<proteinExistence type="predicted"/>